<keyword evidence="2" id="KW-0964">Secreted</keyword>
<feature type="signal peptide" evidence="6">
    <location>
        <begin position="1"/>
        <end position="28"/>
    </location>
</feature>
<gene>
    <name evidence="7" type="ORF">ERX35_000170</name>
</gene>
<name>A0ABQ6RAQ5_9STAP</name>
<proteinExistence type="inferred from homology"/>
<feature type="chain" id="PRO_5047011249" description="Immunodominant staphylococcal antigen B" evidence="6">
    <location>
        <begin position="29"/>
        <end position="190"/>
    </location>
</feature>
<evidence type="ECO:0000256" key="4">
    <source>
        <dbReference type="ARBA" id="ARBA00093777"/>
    </source>
</evidence>
<dbReference type="InterPro" id="IPR058086">
    <property type="entry name" value="IsaB"/>
</dbReference>
<evidence type="ECO:0000256" key="5">
    <source>
        <dbReference type="ARBA" id="ARBA00093792"/>
    </source>
</evidence>
<dbReference type="Proteomes" id="UP000295735">
    <property type="component" value="Unassembled WGS sequence"/>
</dbReference>
<dbReference type="RefSeq" id="WP_149457885.1">
    <property type="nucleotide sequence ID" value="NZ_SCWC02000001.1"/>
</dbReference>
<reference evidence="7 8" key="1">
    <citation type="submission" date="2019-09" db="EMBL/GenBank/DDBJ databases">
        <authorList>
            <person name="Mazhar S."/>
            <person name="Altermann E."/>
            <person name="Hill C."/>
            <person name="Mcauliffe O."/>
        </authorList>
    </citation>
    <scope>NUCLEOTIDE SEQUENCE [LARGE SCALE GENOMIC DNA]</scope>
    <source>
        <strain evidence="7 8">ATCC 51831</strain>
    </source>
</reference>
<keyword evidence="8" id="KW-1185">Reference proteome</keyword>
<organism evidence="7 8">
    <name type="scientific">Macrococcus equipercicus</name>
    <dbReference type="NCBI Taxonomy" id="69967"/>
    <lineage>
        <taxon>Bacteria</taxon>
        <taxon>Bacillati</taxon>
        <taxon>Bacillota</taxon>
        <taxon>Bacilli</taxon>
        <taxon>Bacillales</taxon>
        <taxon>Staphylococcaceae</taxon>
        <taxon>Macrococcus</taxon>
    </lineage>
</organism>
<evidence type="ECO:0000256" key="3">
    <source>
        <dbReference type="ARBA" id="ARBA00022729"/>
    </source>
</evidence>
<comment type="subcellular location">
    <subcellularLocation>
        <location evidence="1">Secreted</location>
    </subcellularLocation>
</comment>
<evidence type="ECO:0000256" key="1">
    <source>
        <dbReference type="ARBA" id="ARBA00004613"/>
    </source>
</evidence>
<dbReference type="NCBIfam" id="NF047686">
    <property type="entry name" value="IsaB_fam"/>
    <property type="match status" value="1"/>
</dbReference>
<evidence type="ECO:0000256" key="2">
    <source>
        <dbReference type="ARBA" id="ARBA00022525"/>
    </source>
</evidence>
<dbReference type="EMBL" id="SCWC02000001">
    <property type="protein sequence ID" value="KAA1042333.1"/>
    <property type="molecule type" value="Genomic_DNA"/>
</dbReference>
<comment type="caution">
    <text evidence="7">The sequence shown here is derived from an EMBL/GenBank/DDBJ whole genome shotgun (WGS) entry which is preliminary data.</text>
</comment>
<sequence length="190" mass="21478">MKILIKIGLATSLLFAAVPVVHHSAADAKTVTPYYNWSGYTGSSYQFVLDKHFKNALLNSNVTINGYKVVKQVKEADIMAGFDHYYDIAATKKINKKYALKKFDTIALKSAKNQIFTVILPVQKGKISIKQFQQVYGTNFSTEAETYSERGDIIEYTYSYQTKNGTFEAFFDKNKKLTELFIISDGGIEF</sequence>
<accession>A0ABQ6RAQ5</accession>
<evidence type="ECO:0000256" key="6">
    <source>
        <dbReference type="SAM" id="SignalP"/>
    </source>
</evidence>
<evidence type="ECO:0000313" key="8">
    <source>
        <dbReference type="Proteomes" id="UP000295735"/>
    </source>
</evidence>
<comment type="similarity">
    <text evidence="4">Belongs to the IsaB family.</text>
</comment>
<keyword evidence="3 6" id="KW-0732">Signal</keyword>
<evidence type="ECO:0000313" key="7">
    <source>
        <dbReference type="EMBL" id="KAA1042333.1"/>
    </source>
</evidence>
<protein>
    <recommendedName>
        <fullName evidence="5">Immunodominant staphylococcal antigen B</fullName>
    </recommendedName>
</protein>